<evidence type="ECO:0000256" key="5">
    <source>
        <dbReference type="ARBA" id="ARBA00022729"/>
    </source>
</evidence>
<gene>
    <name evidence="9" type="ORF">Q5P01_023618</name>
</gene>
<reference evidence="9" key="1">
    <citation type="submission" date="2023-07" db="EMBL/GenBank/DDBJ databases">
        <title>Chromosome-level Genome Assembly of Striped Snakehead (Channa striata).</title>
        <authorList>
            <person name="Liu H."/>
        </authorList>
    </citation>
    <scope>NUCLEOTIDE SEQUENCE</scope>
    <source>
        <strain evidence="9">Gz</strain>
        <tissue evidence="9">Muscle</tissue>
    </source>
</reference>
<comment type="subcellular location">
    <subcellularLocation>
        <location evidence="1">Secreted</location>
    </subcellularLocation>
</comment>
<dbReference type="Proteomes" id="UP001187415">
    <property type="component" value="Unassembled WGS sequence"/>
</dbReference>
<dbReference type="PANTHER" id="PTHR11691:SF73">
    <property type="entry name" value="INTERFERON BETA"/>
    <property type="match status" value="1"/>
</dbReference>
<protein>
    <recommendedName>
        <fullName evidence="11">Interferon</fullName>
    </recommendedName>
</protein>
<sequence>MDHKFRQFSKNSLDLIDTMVIDSTHTTVDDEKDVTVTFPDDLYSQASKASDDDKLAFTVQVLKEVVVLFEEDHSSASWQESTVENFLNIMTQQADGLHSCIRNNSHTKSQKLHMYFKRLSHHVLKNKGHSAEAWELVRKEVKTHLQRTDQLVSSLLNPSA</sequence>
<comment type="caution">
    <text evidence="9">The sequence shown here is derived from an EMBL/GenBank/DDBJ whole genome shotgun (WGS) entry which is preliminary data.</text>
</comment>
<evidence type="ECO:0000256" key="7">
    <source>
        <dbReference type="ARBA" id="ARBA00023157"/>
    </source>
</evidence>
<evidence type="ECO:0000256" key="8">
    <source>
        <dbReference type="RuleBase" id="RU000436"/>
    </source>
</evidence>
<keyword evidence="7" id="KW-1015">Disulfide bond</keyword>
<dbReference type="Pfam" id="PF00143">
    <property type="entry name" value="Interferon"/>
    <property type="match status" value="1"/>
</dbReference>
<comment type="similarity">
    <text evidence="2 8">Belongs to the alpha/beta interferon family.</text>
</comment>
<evidence type="ECO:0000256" key="2">
    <source>
        <dbReference type="ARBA" id="ARBA00011033"/>
    </source>
</evidence>
<accession>A0AA88IUQ9</accession>
<dbReference type="InterPro" id="IPR009079">
    <property type="entry name" value="4_helix_cytokine-like_core"/>
</dbReference>
<keyword evidence="10" id="KW-1185">Reference proteome</keyword>
<evidence type="ECO:0000313" key="10">
    <source>
        <dbReference type="Proteomes" id="UP001187415"/>
    </source>
</evidence>
<organism evidence="9 10">
    <name type="scientific">Channa striata</name>
    <name type="common">Snakehead murrel</name>
    <name type="synonym">Ophicephalus striatus</name>
    <dbReference type="NCBI Taxonomy" id="64152"/>
    <lineage>
        <taxon>Eukaryota</taxon>
        <taxon>Metazoa</taxon>
        <taxon>Chordata</taxon>
        <taxon>Craniata</taxon>
        <taxon>Vertebrata</taxon>
        <taxon>Euteleostomi</taxon>
        <taxon>Actinopterygii</taxon>
        <taxon>Neopterygii</taxon>
        <taxon>Teleostei</taxon>
        <taxon>Neoteleostei</taxon>
        <taxon>Acanthomorphata</taxon>
        <taxon>Anabantaria</taxon>
        <taxon>Anabantiformes</taxon>
        <taxon>Channoidei</taxon>
        <taxon>Channidae</taxon>
        <taxon>Channa</taxon>
    </lineage>
</organism>
<dbReference type="SMART" id="SM00076">
    <property type="entry name" value="IFabd"/>
    <property type="match status" value="1"/>
</dbReference>
<evidence type="ECO:0000256" key="6">
    <source>
        <dbReference type="ARBA" id="ARBA00023118"/>
    </source>
</evidence>
<dbReference type="SUPFAM" id="SSF47266">
    <property type="entry name" value="4-helical cytokines"/>
    <property type="match status" value="1"/>
</dbReference>
<dbReference type="GO" id="GO:0005615">
    <property type="term" value="C:extracellular space"/>
    <property type="evidence" value="ECO:0007669"/>
    <property type="project" value="UniProtKB-KW"/>
</dbReference>
<keyword evidence="5" id="KW-0732">Signal</keyword>
<evidence type="ECO:0000313" key="9">
    <source>
        <dbReference type="EMBL" id="KAK2820659.1"/>
    </source>
</evidence>
<dbReference type="GO" id="GO:0043330">
    <property type="term" value="P:response to exogenous dsRNA"/>
    <property type="evidence" value="ECO:0007669"/>
    <property type="project" value="TreeGrafter"/>
</dbReference>
<dbReference type="EMBL" id="JAUPFM010000019">
    <property type="protein sequence ID" value="KAK2820659.1"/>
    <property type="molecule type" value="Genomic_DNA"/>
</dbReference>
<dbReference type="GO" id="GO:0005125">
    <property type="term" value="F:cytokine activity"/>
    <property type="evidence" value="ECO:0007669"/>
    <property type="project" value="UniProtKB-KW"/>
</dbReference>
<dbReference type="PANTHER" id="PTHR11691">
    <property type="entry name" value="TYPE I INTERFERON"/>
    <property type="match status" value="1"/>
</dbReference>
<dbReference type="GO" id="GO:0005126">
    <property type="term" value="F:cytokine receptor binding"/>
    <property type="evidence" value="ECO:0007669"/>
    <property type="project" value="InterPro"/>
</dbReference>
<dbReference type="Gene3D" id="1.20.1250.10">
    <property type="match status" value="1"/>
</dbReference>
<evidence type="ECO:0008006" key="11">
    <source>
        <dbReference type="Google" id="ProtNLM"/>
    </source>
</evidence>
<evidence type="ECO:0000256" key="4">
    <source>
        <dbReference type="ARBA" id="ARBA00022525"/>
    </source>
</evidence>
<keyword evidence="4" id="KW-0964">Secreted</keyword>
<dbReference type="PRINTS" id="PR00266">
    <property type="entry name" value="INTERFERONAB"/>
</dbReference>
<evidence type="ECO:0000256" key="3">
    <source>
        <dbReference type="ARBA" id="ARBA00022514"/>
    </source>
</evidence>
<dbReference type="GO" id="GO:0006955">
    <property type="term" value="P:immune response"/>
    <property type="evidence" value="ECO:0007669"/>
    <property type="project" value="UniProtKB-ARBA"/>
</dbReference>
<dbReference type="InterPro" id="IPR000471">
    <property type="entry name" value="Interferon_alpha/beta/delta"/>
</dbReference>
<evidence type="ECO:0000256" key="1">
    <source>
        <dbReference type="ARBA" id="ARBA00004613"/>
    </source>
</evidence>
<proteinExistence type="inferred from homology"/>
<dbReference type="AlphaFoldDB" id="A0AA88IUQ9"/>
<name>A0AA88IUQ9_CHASR</name>
<keyword evidence="6 8" id="KW-0051">Antiviral defense</keyword>
<keyword evidence="3 8" id="KW-0202">Cytokine</keyword>
<dbReference type="GO" id="GO:0051607">
    <property type="term" value="P:defense response to virus"/>
    <property type="evidence" value="ECO:0007669"/>
    <property type="project" value="UniProtKB-KW"/>
</dbReference>